<dbReference type="Pfam" id="PF05258">
    <property type="entry name" value="DciA"/>
    <property type="match status" value="1"/>
</dbReference>
<reference evidence="2" key="1">
    <citation type="submission" date="2017-05" db="EMBL/GenBank/DDBJ databases">
        <title>Complete and WGS of Bordetella genogroups.</title>
        <authorList>
            <person name="Spilker T."/>
            <person name="Lipuma J."/>
        </authorList>
    </citation>
    <scope>NUCLEOTIDE SEQUENCE [LARGE SCALE GENOMIC DNA]</scope>
    <source>
        <strain evidence="2">AU18089</strain>
    </source>
</reference>
<dbReference type="RefSeq" id="WP_026641068.1">
    <property type="nucleotide sequence ID" value="NZ_NEVI01000003.1"/>
</dbReference>
<dbReference type="Proteomes" id="UP000216947">
    <property type="component" value="Unassembled WGS sequence"/>
</dbReference>
<evidence type="ECO:0000313" key="1">
    <source>
        <dbReference type="EMBL" id="OZI24395.1"/>
    </source>
</evidence>
<gene>
    <name evidence="1" type="ORF">CAL19_02425</name>
</gene>
<sequence length="163" mass="17318">MNRSIPYRTRSATGRREGNTALGWLGHDTRAAGVLATARTHLQIQQAVAAVLPPALGVMCVVAKLESQRLTLAVPSAAHAAKLRQMAPRIAQALCAQGWNLNEIAVRVQAGMPKPGAKMPRPPKEAEPLGETALGAFEQLKGTLRPGPLADAVARLLAHHKPR</sequence>
<proteinExistence type="predicted"/>
<accession>A0A261RHG2</accession>
<dbReference type="InterPro" id="IPR007922">
    <property type="entry name" value="DciA-like"/>
</dbReference>
<protein>
    <submittedName>
        <fullName evidence="1">Flagellar hook-length control protein FliK</fullName>
    </submittedName>
</protein>
<keyword evidence="2" id="KW-1185">Reference proteome</keyword>
<dbReference type="OrthoDB" id="8521216at2"/>
<organism evidence="1 2">
    <name type="scientific">Bordetella genomosp. 7</name>
    <dbReference type="NCBI Taxonomy" id="1416805"/>
    <lineage>
        <taxon>Bacteria</taxon>
        <taxon>Pseudomonadati</taxon>
        <taxon>Pseudomonadota</taxon>
        <taxon>Betaproteobacteria</taxon>
        <taxon>Burkholderiales</taxon>
        <taxon>Alcaligenaceae</taxon>
        <taxon>Bordetella</taxon>
    </lineage>
</organism>
<comment type="caution">
    <text evidence="1">The sequence shown here is derived from an EMBL/GenBank/DDBJ whole genome shotgun (WGS) entry which is preliminary data.</text>
</comment>
<keyword evidence="1" id="KW-0969">Cilium</keyword>
<keyword evidence="1" id="KW-0966">Cell projection</keyword>
<dbReference type="EMBL" id="NEVK01000003">
    <property type="protein sequence ID" value="OZI24395.1"/>
    <property type="molecule type" value="Genomic_DNA"/>
</dbReference>
<name>A0A261RHG2_9BORD</name>
<dbReference type="AlphaFoldDB" id="A0A261RHG2"/>
<evidence type="ECO:0000313" key="2">
    <source>
        <dbReference type="Proteomes" id="UP000216947"/>
    </source>
</evidence>
<keyword evidence="1" id="KW-0282">Flagellum</keyword>